<keyword evidence="2" id="KW-1185">Reference proteome</keyword>
<proteinExistence type="predicted"/>
<comment type="caution">
    <text evidence="1">The sequence shown here is derived from an EMBL/GenBank/DDBJ whole genome shotgun (WGS) entry which is preliminary data.</text>
</comment>
<name>A0ABR4VWE1_YERFR</name>
<sequence>MLFLFIEDRGEGVVGVFDITAQVSDILLLFLGIANRDSAIRNRSMSGGTGITTITARDGDAPPMLLIKSLLPVKPPLLRPMLLVEVLKLA</sequence>
<reference evidence="1 2" key="1">
    <citation type="submission" date="2014-07" db="EMBL/GenBank/DDBJ databases">
        <authorList>
            <person name="Bishop-Lilly K.A."/>
            <person name="Broomall S.M."/>
            <person name="Chain P.S."/>
            <person name="Chertkov O."/>
            <person name="Coyne S.R."/>
            <person name="Daligault H.E."/>
            <person name="Davenport K.W."/>
            <person name="Erkkila T."/>
            <person name="Frey K.G."/>
            <person name="Gibbons H.S."/>
            <person name="Gu W."/>
            <person name="Jaissle J."/>
            <person name="Johnson S.L."/>
            <person name="Koroleva G.I."/>
            <person name="Ladner J.T."/>
            <person name="Lo C.-C."/>
            <person name="Minogue T.D."/>
            <person name="Munk C."/>
            <person name="Palacios G.F."/>
            <person name="Redden C.L."/>
            <person name="Rosenzweig C.N."/>
            <person name="Scholz M.B."/>
            <person name="Teshima H."/>
            <person name="Xu Y."/>
        </authorList>
    </citation>
    <scope>NUCLEOTIDE SEQUENCE [LARGE SCALE GENOMIC DNA]</scope>
    <source>
        <strain evidence="1 2">ATCC 33641</strain>
    </source>
</reference>
<organism evidence="1 2">
    <name type="scientific">Yersinia frederiksenii ATCC 33641</name>
    <dbReference type="NCBI Taxonomy" id="349966"/>
    <lineage>
        <taxon>Bacteria</taxon>
        <taxon>Pseudomonadati</taxon>
        <taxon>Pseudomonadota</taxon>
        <taxon>Gammaproteobacteria</taxon>
        <taxon>Enterobacterales</taxon>
        <taxon>Yersiniaceae</taxon>
        <taxon>Yersinia</taxon>
    </lineage>
</organism>
<evidence type="ECO:0000313" key="2">
    <source>
        <dbReference type="Proteomes" id="UP000029430"/>
    </source>
</evidence>
<dbReference type="EMBL" id="JPPS01000009">
    <property type="protein sequence ID" value="KGA43882.1"/>
    <property type="molecule type" value="Genomic_DNA"/>
</dbReference>
<accession>A0ABR4VWE1</accession>
<protein>
    <submittedName>
        <fullName evidence="1">Uncharacterized protein</fullName>
    </submittedName>
</protein>
<gene>
    <name evidence="1" type="ORF">DJ58_4338</name>
</gene>
<evidence type="ECO:0000313" key="1">
    <source>
        <dbReference type="EMBL" id="KGA43882.1"/>
    </source>
</evidence>
<dbReference type="Proteomes" id="UP000029430">
    <property type="component" value="Unassembled WGS sequence"/>
</dbReference>